<dbReference type="Proteomes" id="UP001477278">
    <property type="component" value="Unassembled WGS sequence"/>
</dbReference>
<organism evidence="1 2">
    <name type="scientific">Shewanella vesiculosa</name>
    <dbReference type="NCBI Taxonomy" id="518738"/>
    <lineage>
        <taxon>Bacteria</taxon>
        <taxon>Pseudomonadati</taxon>
        <taxon>Pseudomonadota</taxon>
        <taxon>Gammaproteobacteria</taxon>
        <taxon>Alteromonadales</taxon>
        <taxon>Shewanellaceae</taxon>
        <taxon>Shewanella</taxon>
    </lineage>
</organism>
<sequence>MALEGHWKGDDCTEGAIIQDVEVLSCKEETLEAGTFMVYSIKYKGKITNSRGYYSADTVDVHLYAPKAKTFIKLTQQQKDYFYVEELLNILINTR</sequence>
<dbReference type="RefSeq" id="WP_347689658.1">
    <property type="nucleotide sequence ID" value="NZ_JBDPZN010000001.1"/>
</dbReference>
<evidence type="ECO:0000313" key="1">
    <source>
        <dbReference type="EMBL" id="MEO3681478.1"/>
    </source>
</evidence>
<protein>
    <submittedName>
        <fullName evidence="1">Uncharacterized protein</fullName>
    </submittedName>
</protein>
<reference evidence="1 2" key="1">
    <citation type="submission" date="2024-05" db="EMBL/GenBank/DDBJ databases">
        <title>Genome sequencing of Marine Estuary Bacteria, Shewanella vesiculosa and S. baltica, and Pseudomonas syringae.</title>
        <authorList>
            <person name="Gurung A."/>
            <person name="Maclea K.S."/>
        </authorList>
    </citation>
    <scope>NUCLEOTIDE SEQUENCE [LARGE SCALE GENOMIC DNA]</scope>
    <source>
        <strain evidence="1 2">1A</strain>
    </source>
</reference>
<accession>A0ABV0FPC7</accession>
<keyword evidence="2" id="KW-1185">Reference proteome</keyword>
<proteinExistence type="predicted"/>
<comment type="caution">
    <text evidence="1">The sequence shown here is derived from an EMBL/GenBank/DDBJ whole genome shotgun (WGS) entry which is preliminary data.</text>
</comment>
<evidence type="ECO:0000313" key="2">
    <source>
        <dbReference type="Proteomes" id="UP001477278"/>
    </source>
</evidence>
<dbReference type="EMBL" id="JBDPZN010000001">
    <property type="protein sequence ID" value="MEO3681478.1"/>
    <property type="molecule type" value="Genomic_DNA"/>
</dbReference>
<gene>
    <name evidence="1" type="ORF">ABHN84_04135</name>
</gene>
<name>A0ABV0FPC7_9GAMM</name>